<evidence type="ECO:0000313" key="1">
    <source>
        <dbReference type="EMBL" id="MBI4923017.1"/>
    </source>
</evidence>
<name>A0A933NZY1_9HYPH</name>
<organism evidence="1 2">
    <name type="scientific">Devosia nanyangense</name>
    <dbReference type="NCBI Taxonomy" id="1228055"/>
    <lineage>
        <taxon>Bacteria</taxon>
        <taxon>Pseudomonadati</taxon>
        <taxon>Pseudomonadota</taxon>
        <taxon>Alphaproteobacteria</taxon>
        <taxon>Hyphomicrobiales</taxon>
        <taxon>Devosiaceae</taxon>
        <taxon>Devosia</taxon>
    </lineage>
</organism>
<dbReference type="AlphaFoldDB" id="A0A933NZY1"/>
<protein>
    <submittedName>
        <fullName evidence="1">Uncharacterized protein</fullName>
    </submittedName>
</protein>
<reference evidence="1" key="1">
    <citation type="submission" date="2020-07" db="EMBL/GenBank/DDBJ databases">
        <title>Huge and variable diversity of episymbiotic CPR bacteria and DPANN archaea in groundwater ecosystems.</title>
        <authorList>
            <person name="He C.Y."/>
            <person name="Keren R."/>
            <person name="Whittaker M."/>
            <person name="Farag I.F."/>
            <person name="Doudna J."/>
            <person name="Cate J.H.D."/>
            <person name="Banfield J.F."/>
        </authorList>
    </citation>
    <scope>NUCLEOTIDE SEQUENCE</scope>
    <source>
        <strain evidence="1">NC_groundwater_1586_Pr3_B-0.1um_66_15</strain>
    </source>
</reference>
<sequence length="70" mass="8204">MTKRDANAAYYQRTRDRLILRESELRPSTILELLDCLGDLDLHPADKRVERLRQLYFDLTGFEPPTGDPK</sequence>
<accession>A0A933NZY1</accession>
<gene>
    <name evidence="1" type="ORF">HY834_14830</name>
</gene>
<dbReference type="Proteomes" id="UP000782610">
    <property type="component" value="Unassembled WGS sequence"/>
</dbReference>
<proteinExistence type="predicted"/>
<dbReference type="EMBL" id="JACRAF010000041">
    <property type="protein sequence ID" value="MBI4923017.1"/>
    <property type="molecule type" value="Genomic_DNA"/>
</dbReference>
<comment type="caution">
    <text evidence="1">The sequence shown here is derived from an EMBL/GenBank/DDBJ whole genome shotgun (WGS) entry which is preliminary data.</text>
</comment>
<evidence type="ECO:0000313" key="2">
    <source>
        <dbReference type="Proteomes" id="UP000782610"/>
    </source>
</evidence>